<keyword evidence="1" id="KW-0472">Membrane</keyword>
<accession>A0A9D2PK14</accession>
<keyword evidence="1" id="KW-0812">Transmembrane</keyword>
<reference evidence="2" key="2">
    <citation type="submission" date="2021-04" db="EMBL/GenBank/DDBJ databases">
        <authorList>
            <person name="Gilroy R."/>
        </authorList>
    </citation>
    <scope>NUCLEOTIDE SEQUENCE</scope>
    <source>
        <strain evidence="2">ChiSjej3B21-8574</strain>
    </source>
</reference>
<evidence type="ECO:0000313" key="2">
    <source>
        <dbReference type="EMBL" id="HJC51491.1"/>
    </source>
</evidence>
<dbReference type="AlphaFoldDB" id="A0A9D2PK14"/>
<reference evidence="2" key="1">
    <citation type="journal article" date="2021" name="PeerJ">
        <title>Extensive microbial diversity within the chicken gut microbiome revealed by metagenomics and culture.</title>
        <authorList>
            <person name="Gilroy R."/>
            <person name="Ravi A."/>
            <person name="Getino M."/>
            <person name="Pursley I."/>
            <person name="Horton D.L."/>
            <person name="Alikhan N.F."/>
            <person name="Baker D."/>
            <person name="Gharbi K."/>
            <person name="Hall N."/>
            <person name="Watson M."/>
            <person name="Adriaenssens E.M."/>
            <person name="Foster-Nyarko E."/>
            <person name="Jarju S."/>
            <person name="Secka A."/>
            <person name="Antonio M."/>
            <person name="Oren A."/>
            <person name="Chaudhuri R.R."/>
            <person name="La Ragione R."/>
            <person name="Hildebrand F."/>
            <person name="Pallen M.J."/>
        </authorList>
    </citation>
    <scope>NUCLEOTIDE SEQUENCE</scope>
    <source>
        <strain evidence="2">ChiSjej3B21-8574</strain>
    </source>
</reference>
<dbReference type="PANTHER" id="PTHR41260:SF1">
    <property type="entry name" value="PROTEIN ECSC"/>
    <property type="match status" value="1"/>
</dbReference>
<gene>
    <name evidence="2" type="ORF">H9754_13135</name>
</gene>
<dbReference type="EMBL" id="DWWD01000048">
    <property type="protein sequence ID" value="HJC51491.1"/>
    <property type="molecule type" value="Genomic_DNA"/>
</dbReference>
<evidence type="ECO:0000313" key="3">
    <source>
        <dbReference type="Proteomes" id="UP000823904"/>
    </source>
</evidence>
<comment type="caution">
    <text evidence="2">The sequence shown here is derived from an EMBL/GenBank/DDBJ whole genome shotgun (WGS) entry which is preliminary data.</text>
</comment>
<protein>
    <submittedName>
        <fullName evidence="2">EcsC family protein</fullName>
    </submittedName>
</protein>
<dbReference type="PANTHER" id="PTHR41260">
    <property type="entry name" value="PROTEIN ECSC"/>
    <property type="match status" value="1"/>
</dbReference>
<proteinExistence type="predicted"/>
<feature type="transmembrane region" description="Helical" evidence="1">
    <location>
        <begin position="115"/>
        <end position="142"/>
    </location>
</feature>
<sequence>MPDPKQKLYAWKELRRQEKQEAAWLRKHKNRKEPLIHQKLDQKIPPKLKSTLNAAFVKAFSVVFQKGSGVIEKTYDKEELKQDYQVREYAAQLKNSRKGLRTFSRDAKKTGRKNLMISGGAGIGMGILGIGLPDILLFAGIAEKNIYEIALNYGCEYDSEEEKKFILMLIQGAVSYGEAAEAINQKIDDFIDSGEFAENMSLEEQIAATAHQLSEELLYMKFLQGIPVIGVVGGAFDAVFMKRITDYAVLKYDRRFLKKHFTESVQ</sequence>
<dbReference type="Proteomes" id="UP000823904">
    <property type="component" value="Unassembled WGS sequence"/>
</dbReference>
<name>A0A9D2PK14_9FIRM</name>
<dbReference type="Pfam" id="PF12787">
    <property type="entry name" value="EcsC"/>
    <property type="match status" value="1"/>
</dbReference>
<dbReference type="InterPro" id="IPR024787">
    <property type="entry name" value="EcsC"/>
</dbReference>
<evidence type="ECO:0000256" key="1">
    <source>
        <dbReference type="SAM" id="Phobius"/>
    </source>
</evidence>
<organism evidence="2 3">
    <name type="scientific">Candidatus Anaerostipes avistercoris</name>
    <dbReference type="NCBI Taxonomy" id="2838462"/>
    <lineage>
        <taxon>Bacteria</taxon>
        <taxon>Bacillati</taxon>
        <taxon>Bacillota</taxon>
        <taxon>Clostridia</taxon>
        <taxon>Lachnospirales</taxon>
        <taxon>Lachnospiraceae</taxon>
        <taxon>Anaerostipes</taxon>
    </lineage>
</organism>
<keyword evidence="1" id="KW-1133">Transmembrane helix</keyword>